<sequence>MTQTSKDQSVFNALETAASEVKKRHLMALFSEQPNRAHTYSLKVNSFYLDYSKQAINDAAFKALIDLAKFKKLEAKRDAMFQGKKINHTENRAVLHTALRNSQHIKKYSPEIASEIESTKTRMLEFVDNVTNRLHLGFTNKAITDVISIGIGGSFFGPKMLQSALIKNNNSQIKVHYLANIDGEQISQVLSKLNPETCLIVVASKSWTTAETQLNAQSVMNWFKTQLPATDAIKKHWVALTAKPEQAKEFGITSSMIFPLWDFIGGRYSVWSTIGLPLALSIGASAFKQVLEGAATMDKHFCTAPLDKNMPVIMSLMGYWQQEYFGLNNLMVLPYSHSLKSLPAYLQQLDMESNGKAVDSHGNDINNSGPILWGAEGTNCQHSFMQLFHQGKQSGMIDFILPATGHAKHPDQHKLMVANCLAQAQALLQGKTLQQATDELLADGINTEQAQELAKHKTMPGNTSSNTLIIDDITPHSMGALLALYEHKVFCQGVLFNVNSFDQWGVELGKSLGKNLLKSMHSGDFSSLDPSTSSLLKYINKQQS</sequence>
<dbReference type="GO" id="GO:0006094">
    <property type="term" value="P:gluconeogenesis"/>
    <property type="evidence" value="ECO:0007669"/>
    <property type="project" value="UniProtKB-UniRule"/>
</dbReference>
<dbReference type="PROSITE" id="PS00174">
    <property type="entry name" value="P_GLUCOSE_ISOMERASE_2"/>
    <property type="match status" value="1"/>
</dbReference>
<dbReference type="UniPathway" id="UPA00109">
    <property type="reaction ID" value="UER00181"/>
</dbReference>
<reference evidence="9 10" key="1">
    <citation type="submission" date="2016-10" db="EMBL/GenBank/DDBJ databases">
        <authorList>
            <person name="de Groot N.N."/>
        </authorList>
    </citation>
    <scope>NUCLEOTIDE SEQUENCE [LARGE SCALE GENOMIC DNA]</scope>
    <source>
        <strain evidence="9 10">DSM 6059</strain>
    </source>
</reference>
<organism evidence="9 10">
    <name type="scientific">Pseudoalteromonas denitrificans DSM 6059</name>
    <dbReference type="NCBI Taxonomy" id="1123010"/>
    <lineage>
        <taxon>Bacteria</taxon>
        <taxon>Pseudomonadati</taxon>
        <taxon>Pseudomonadota</taxon>
        <taxon>Gammaproteobacteria</taxon>
        <taxon>Alteromonadales</taxon>
        <taxon>Pseudoalteromonadaceae</taxon>
        <taxon>Pseudoalteromonas</taxon>
    </lineage>
</organism>
<dbReference type="GO" id="GO:0051156">
    <property type="term" value="P:glucose 6-phosphate metabolic process"/>
    <property type="evidence" value="ECO:0007669"/>
    <property type="project" value="TreeGrafter"/>
</dbReference>
<dbReference type="PRINTS" id="PR00662">
    <property type="entry name" value="G6PISOMERASE"/>
</dbReference>
<feature type="active site" evidence="7">
    <location>
        <position position="510"/>
    </location>
</feature>
<comment type="pathway">
    <text evidence="7">Carbohydrate biosynthesis; gluconeogenesis.</text>
</comment>
<dbReference type="HAMAP" id="MF_00473">
    <property type="entry name" value="G6P_isomerase"/>
    <property type="match status" value="1"/>
</dbReference>
<dbReference type="GO" id="GO:0005829">
    <property type="term" value="C:cytosol"/>
    <property type="evidence" value="ECO:0007669"/>
    <property type="project" value="TreeGrafter"/>
</dbReference>
<accession>A0A1I1IMF5</accession>
<evidence type="ECO:0000313" key="10">
    <source>
        <dbReference type="Proteomes" id="UP000198862"/>
    </source>
</evidence>
<comment type="function">
    <text evidence="7">Catalyzes the reversible isomerization of glucose-6-phosphate to fructose-6-phosphate.</text>
</comment>
<evidence type="ECO:0000256" key="7">
    <source>
        <dbReference type="HAMAP-Rule" id="MF_00473"/>
    </source>
</evidence>
<dbReference type="SUPFAM" id="SSF53697">
    <property type="entry name" value="SIS domain"/>
    <property type="match status" value="1"/>
</dbReference>
<dbReference type="CDD" id="cd05015">
    <property type="entry name" value="SIS_PGI_1"/>
    <property type="match status" value="1"/>
</dbReference>
<dbReference type="Gene3D" id="1.10.1390.10">
    <property type="match status" value="1"/>
</dbReference>
<dbReference type="PANTHER" id="PTHR11469:SF1">
    <property type="entry name" value="GLUCOSE-6-PHOSPHATE ISOMERASE"/>
    <property type="match status" value="1"/>
</dbReference>
<dbReference type="RefSeq" id="WP_091982436.1">
    <property type="nucleotide sequence ID" value="NZ_FOLO01000008.1"/>
</dbReference>
<dbReference type="GO" id="GO:0006096">
    <property type="term" value="P:glycolytic process"/>
    <property type="evidence" value="ECO:0007669"/>
    <property type="project" value="UniProtKB-UniRule"/>
</dbReference>
<evidence type="ECO:0000256" key="8">
    <source>
        <dbReference type="RuleBase" id="RU000612"/>
    </source>
</evidence>
<keyword evidence="10" id="KW-1185">Reference proteome</keyword>
<dbReference type="Pfam" id="PF00342">
    <property type="entry name" value="PGI"/>
    <property type="match status" value="1"/>
</dbReference>
<keyword evidence="4 7" id="KW-0324">Glycolysis</keyword>
<dbReference type="InterPro" id="IPR035482">
    <property type="entry name" value="SIS_PGI_2"/>
</dbReference>
<name>A0A1I1IMF5_9GAMM</name>
<dbReference type="GO" id="GO:0048029">
    <property type="term" value="F:monosaccharide binding"/>
    <property type="evidence" value="ECO:0007669"/>
    <property type="project" value="TreeGrafter"/>
</dbReference>
<keyword evidence="3 7" id="KW-0312">Gluconeogenesis</keyword>
<feature type="active site" description="Proton donor" evidence="7">
    <location>
        <position position="352"/>
    </location>
</feature>
<dbReference type="NCBIfam" id="NF001211">
    <property type="entry name" value="PRK00179.1"/>
    <property type="match status" value="1"/>
</dbReference>
<evidence type="ECO:0000256" key="5">
    <source>
        <dbReference type="ARBA" id="ARBA00023235"/>
    </source>
</evidence>
<dbReference type="GO" id="GO:0004347">
    <property type="term" value="F:glucose-6-phosphate isomerase activity"/>
    <property type="evidence" value="ECO:0007669"/>
    <property type="project" value="UniProtKB-UniRule"/>
</dbReference>
<dbReference type="InterPro" id="IPR046348">
    <property type="entry name" value="SIS_dom_sf"/>
</dbReference>
<comment type="subcellular location">
    <subcellularLocation>
        <location evidence="7">Cytoplasm</location>
    </subcellularLocation>
</comment>
<evidence type="ECO:0000256" key="3">
    <source>
        <dbReference type="ARBA" id="ARBA00022432"/>
    </source>
</evidence>
<dbReference type="InterPro" id="IPR018189">
    <property type="entry name" value="Phosphoglucose_isomerase_CS"/>
</dbReference>
<keyword evidence="5 7" id="KW-0413">Isomerase</keyword>
<protein>
    <recommendedName>
        <fullName evidence="7">Glucose-6-phosphate isomerase</fullName>
        <shortName evidence="7">GPI</shortName>
        <ecNumber evidence="7">5.3.1.9</ecNumber>
    </recommendedName>
    <alternativeName>
        <fullName evidence="7">Phosphoglucose isomerase</fullName>
        <shortName evidence="7">PGI</shortName>
    </alternativeName>
    <alternativeName>
        <fullName evidence="7">Phosphohexose isomerase</fullName>
        <shortName evidence="7">PHI</shortName>
    </alternativeName>
</protein>
<dbReference type="EC" id="5.3.1.9" evidence="7"/>
<comment type="similarity">
    <text evidence="2 7 8">Belongs to the GPI family.</text>
</comment>
<dbReference type="Gene3D" id="3.40.50.10490">
    <property type="entry name" value="Glucose-6-phosphate isomerase like protein, domain 1"/>
    <property type="match status" value="2"/>
</dbReference>
<dbReference type="InterPro" id="IPR023096">
    <property type="entry name" value="G6P_Isomerase_C"/>
</dbReference>
<dbReference type="EMBL" id="FOLO01000008">
    <property type="protein sequence ID" value="SFC37444.1"/>
    <property type="molecule type" value="Genomic_DNA"/>
</dbReference>
<dbReference type="UniPathway" id="UPA00138"/>
<evidence type="ECO:0000256" key="6">
    <source>
        <dbReference type="ARBA" id="ARBA00029321"/>
    </source>
</evidence>
<comment type="pathway">
    <text evidence="1 7 8">Carbohydrate degradation; glycolysis; D-glyceraldehyde 3-phosphate and glycerone phosphate from D-glucose: step 2/4.</text>
</comment>
<dbReference type="Proteomes" id="UP000198862">
    <property type="component" value="Unassembled WGS sequence"/>
</dbReference>
<dbReference type="InterPro" id="IPR035476">
    <property type="entry name" value="SIS_PGI_1"/>
</dbReference>
<dbReference type="PROSITE" id="PS51463">
    <property type="entry name" value="P_GLUCOSE_ISOMERASE_3"/>
    <property type="match status" value="1"/>
</dbReference>
<dbReference type="STRING" id="1123010.SAMN02745724_01537"/>
<keyword evidence="7" id="KW-0963">Cytoplasm</keyword>
<dbReference type="CDD" id="cd05016">
    <property type="entry name" value="SIS_PGI_2"/>
    <property type="match status" value="1"/>
</dbReference>
<evidence type="ECO:0000313" key="9">
    <source>
        <dbReference type="EMBL" id="SFC37444.1"/>
    </source>
</evidence>
<dbReference type="PANTHER" id="PTHR11469">
    <property type="entry name" value="GLUCOSE-6-PHOSPHATE ISOMERASE"/>
    <property type="match status" value="1"/>
</dbReference>
<evidence type="ECO:0000256" key="1">
    <source>
        <dbReference type="ARBA" id="ARBA00004926"/>
    </source>
</evidence>
<evidence type="ECO:0000256" key="2">
    <source>
        <dbReference type="ARBA" id="ARBA00006604"/>
    </source>
</evidence>
<feature type="active site" evidence="7">
    <location>
        <position position="382"/>
    </location>
</feature>
<evidence type="ECO:0000256" key="4">
    <source>
        <dbReference type="ARBA" id="ARBA00023152"/>
    </source>
</evidence>
<comment type="catalytic activity">
    <reaction evidence="6 7 8">
        <text>alpha-D-glucose 6-phosphate = beta-D-fructose 6-phosphate</text>
        <dbReference type="Rhea" id="RHEA:11816"/>
        <dbReference type="ChEBI" id="CHEBI:57634"/>
        <dbReference type="ChEBI" id="CHEBI:58225"/>
        <dbReference type="EC" id="5.3.1.9"/>
    </reaction>
</comment>
<gene>
    <name evidence="7" type="primary">pgi</name>
    <name evidence="9" type="ORF">SAMN02745724_01537</name>
</gene>
<dbReference type="PROSITE" id="PS00765">
    <property type="entry name" value="P_GLUCOSE_ISOMERASE_1"/>
    <property type="match status" value="1"/>
</dbReference>
<proteinExistence type="inferred from homology"/>
<dbReference type="InterPro" id="IPR001672">
    <property type="entry name" value="G6P_Isomerase"/>
</dbReference>
<dbReference type="OrthoDB" id="140919at2"/>
<dbReference type="GO" id="GO:0097367">
    <property type="term" value="F:carbohydrate derivative binding"/>
    <property type="evidence" value="ECO:0007669"/>
    <property type="project" value="InterPro"/>
</dbReference>
<dbReference type="AlphaFoldDB" id="A0A1I1IMF5"/>